<dbReference type="EMBL" id="PUHQ01000170">
    <property type="protein sequence ID" value="KAG0653893.1"/>
    <property type="molecule type" value="Genomic_DNA"/>
</dbReference>
<keyword evidence="7" id="KW-0496">Mitochondrion</keyword>
<comment type="catalytic activity">
    <reaction evidence="6 7">
        <text>L-glutamyl-tRNA(Gln) + L-glutamine + ATP + H2O = L-glutaminyl-tRNA(Gln) + L-glutamate + ADP + phosphate + H(+)</text>
        <dbReference type="Rhea" id="RHEA:17521"/>
        <dbReference type="Rhea" id="RHEA-COMP:9681"/>
        <dbReference type="Rhea" id="RHEA-COMP:9684"/>
        <dbReference type="ChEBI" id="CHEBI:15377"/>
        <dbReference type="ChEBI" id="CHEBI:15378"/>
        <dbReference type="ChEBI" id="CHEBI:29985"/>
        <dbReference type="ChEBI" id="CHEBI:30616"/>
        <dbReference type="ChEBI" id="CHEBI:43474"/>
        <dbReference type="ChEBI" id="CHEBI:58359"/>
        <dbReference type="ChEBI" id="CHEBI:78520"/>
        <dbReference type="ChEBI" id="CHEBI:78521"/>
        <dbReference type="ChEBI" id="CHEBI:456216"/>
    </reaction>
</comment>
<dbReference type="Pfam" id="PF02934">
    <property type="entry name" value="GatB_N"/>
    <property type="match status" value="1"/>
</dbReference>
<dbReference type="InterPro" id="IPR017958">
    <property type="entry name" value="Gln-tRNA_amidoTrfase_suB_CS"/>
</dbReference>
<dbReference type="Gene3D" id="1.10.10.410">
    <property type="match status" value="1"/>
</dbReference>
<evidence type="ECO:0000256" key="2">
    <source>
        <dbReference type="ARBA" id="ARBA00022598"/>
    </source>
</evidence>
<comment type="subunit">
    <text evidence="7">Subunit of the heterotrimeric GatCAB amidotransferase (AdT) complex, composed of A, B and C subunits.</text>
</comment>
<feature type="region of interest" description="Disordered" evidence="8">
    <location>
        <begin position="18"/>
        <end position="46"/>
    </location>
</feature>
<sequence length="599" mass="64800">MTRLRARIGLGVWSSPYAGQHRSSPTTVTQVRSTSTGSPAYRPDPRWPRWKPTVGLELHVQLKGNPKLFSPETATYDDPPNTHILQPSAVRLALLACLAFKADINPRSTFDRKHYFYPDLTTGFQITQKYAPLATNGLVRVKKPPLRKQKKQKNKAAAIPDQPAGRDEPPQGDFFPVRLEQIQLEQDTAKSFHDPALPHGGGTLVDLNRAGAALVEIVTKPDMRSPEEAAAFVKTLQAILRHVGASDANMEKGELRCDVNVSVARIGADGQVEQEGTRCEVKNLNGVRYIAGAVESEIRRQIADLELGIPITQATRGFDALTLSTFHLRSKESSPDYRYMPDPELGPVVLSPSALKALATELPELPIEAEERLEKVYALGKRECEVLVALGEGAEDATLTEAEMEPGIGVRWFEQLAQGRDPKKAANWLIHTLLGLLTRSNYTLSTSPISASELGALIDAVTSQRMTGTEAKTLLADFLSASSSSATQAPTATPSRTFAAQVASILASRPVADTAQPGDATSASPSSSSSAATATAAADDPLFTLVTDVIASHPDEVAKIRKGQLKVVKRLVGESMKRSRGRADAKKVEEMLLERLTSD</sequence>
<evidence type="ECO:0000256" key="8">
    <source>
        <dbReference type="SAM" id="MobiDB-lite"/>
    </source>
</evidence>
<keyword evidence="5 7" id="KW-0648">Protein biosynthesis</keyword>
<evidence type="ECO:0000256" key="6">
    <source>
        <dbReference type="ARBA" id="ARBA00047913"/>
    </source>
</evidence>
<dbReference type="PANTHER" id="PTHR11659:SF0">
    <property type="entry name" value="GLUTAMYL-TRNA(GLN) AMIDOTRANSFERASE SUBUNIT B, MITOCHONDRIAL"/>
    <property type="match status" value="1"/>
</dbReference>
<feature type="region of interest" description="Disordered" evidence="8">
    <location>
        <begin position="512"/>
        <end position="533"/>
    </location>
</feature>
<dbReference type="InterPro" id="IPR006075">
    <property type="entry name" value="Asn/Gln-tRNA_Trfase_suB/E_cat"/>
</dbReference>
<feature type="compositionally biased region" description="Polar residues" evidence="8">
    <location>
        <begin position="21"/>
        <end position="38"/>
    </location>
</feature>
<evidence type="ECO:0000256" key="5">
    <source>
        <dbReference type="ARBA" id="ARBA00022917"/>
    </source>
</evidence>
<dbReference type="InterPro" id="IPR003789">
    <property type="entry name" value="Asn/Gln_tRNA_amidoTrase-B-like"/>
</dbReference>
<keyword evidence="11" id="KW-1185">Reference proteome</keyword>
<comment type="subcellular location">
    <subcellularLocation>
        <location evidence="7">Mitochondrion</location>
    </subcellularLocation>
</comment>
<evidence type="ECO:0000256" key="3">
    <source>
        <dbReference type="ARBA" id="ARBA00022741"/>
    </source>
</evidence>
<dbReference type="SUPFAM" id="SSF55931">
    <property type="entry name" value="Glutamine synthetase/guanido kinase"/>
    <property type="match status" value="1"/>
</dbReference>
<evidence type="ECO:0000313" key="11">
    <source>
        <dbReference type="Proteomes" id="UP000777482"/>
    </source>
</evidence>
<reference evidence="10 11" key="1">
    <citation type="submission" date="2020-11" db="EMBL/GenBank/DDBJ databases">
        <title>Kefir isolates.</title>
        <authorList>
            <person name="Marcisauskas S."/>
            <person name="Kim Y."/>
            <person name="Blasche S."/>
        </authorList>
    </citation>
    <scope>NUCLEOTIDE SEQUENCE [LARGE SCALE GENOMIC DNA]</scope>
    <source>
        <strain evidence="10 11">KR</strain>
    </source>
</reference>
<keyword evidence="4 7" id="KW-0067">ATP-binding</keyword>
<dbReference type="GO" id="GO:0070681">
    <property type="term" value="P:glutaminyl-tRNAGln biosynthesis via transamidation"/>
    <property type="evidence" value="ECO:0007669"/>
    <property type="project" value="UniProtKB-UniRule"/>
</dbReference>
<comment type="function">
    <text evidence="7">Allows the formation of correctly charged Gln-tRNA(Gln) through the transamidation of misacylated Glu-tRNA(Gln) in the mitochondria. The reaction takes place in the presence of glutamine and ATP through an activated gamma-phospho-Glu-tRNA(Gln).</text>
</comment>
<dbReference type="SUPFAM" id="SSF89095">
    <property type="entry name" value="GatB/YqeY motif"/>
    <property type="match status" value="2"/>
</dbReference>
<dbReference type="NCBIfam" id="TIGR00133">
    <property type="entry name" value="gatB"/>
    <property type="match status" value="1"/>
</dbReference>
<keyword evidence="3 7" id="KW-0547">Nucleotide-binding</keyword>
<name>A0A9P6VU17_RHOMI</name>
<comment type="similarity">
    <text evidence="1 7">Belongs to the GatB/GatE family. GatB subfamily.</text>
</comment>
<feature type="domain" description="Asn/Gln amidotransferase" evidence="9">
    <location>
        <begin position="411"/>
        <end position="596"/>
    </location>
</feature>
<dbReference type="InterPro" id="IPR018027">
    <property type="entry name" value="Asn/Gln_amidotransferase"/>
</dbReference>
<proteinExistence type="inferred from homology"/>
<dbReference type="InterPro" id="IPR017959">
    <property type="entry name" value="Asn/Gln-tRNA_amidoTrfase_suB/E"/>
</dbReference>
<evidence type="ECO:0000256" key="4">
    <source>
        <dbReference type="ARBA" id="ARBA00022840"/>
    </source>
</evidence>
<evidence type="ECO:0000313" key="10">
    <source>
        <dbReference type="EMBL" id="KAG0653893.1"/>
    </source>
</evidence>
<feature type="compositionally biased region" description="Low complexity" evidence="8">
    <location>
        <begin position="519"/>
        <end position="533"/>
    </location>
</feature>
<feature type="region of interest" description="Disordered" evidence="8">
    <location>
        <begin position="142"/>
        <end position="174"/>
    </location>
</feature>
<dbReference type="GO" id="GO:0005739">
    <property type="term" value="C:mitochondrion"/>
    <property type="evidence" value="ECO:0007669"/>
    <property type="project" value="UniProtKB-SubCell"/>
</dbReference>
<dbReference type="InterPro" id="IPR023168">
    <property type="entry name" value="GatB_Yqey_C_2"/>
</dbReference>
<dbReference type="GO" id="GO:0050567">
    <property type="term" value="F:glutaminyl-tRNA synthase (glutamine-hydrolyzing) activity"/>
    <property type="evidence" value="ECO:0007669"/>
    <property type="project" value="UniProtKB-UniRule"/>
</dbReference>
<evidence type="ECO:0000256" key="7">
    <source>
        <dbReference type="HAMAP-Rule" id="MF_03147"/>
    </source>
</evidence>
<dbReference type="HAMAP" id="MF_00121">
    <property type="entry name" value="GatB"/>
    <property type="match status" value="1"/>
</dbReference>
<dbReference type="PROSITE" id="PS01234">
    <property type="entry name" value="GATB"/>
    <property type="match status" value="1"/>
</dbReference>
<dbReference type="Proteomes" id="UP000777482">
    <property type="component" value="Unassembled WGS sequence"/>
</dbReference>
<gene>
    <name evidence="10" type="ORF">C6P46_002155</name>
</gene>
<dbReference type="GO" id="GO:0030956">
    <property type="term" value="C:glutamyl-tRNA(Gln) amidotransferase complex"/>
    <property type="evidence" value="ECO:0007669"/>
    <property type="project" value="UniProtKB-UniRule"/>
</dbReference>
<dbReference type="EC" id="6.3.5.-" evidence="7"/>
<dbReference type="PANTHER" id="PTHR11659">
    <property type="entry name" value="GLUTAMYL-TRNA GLN AMIDOTRANSFERASE SUBUNIT B MITOCHONDRIAL AND PROKARYOTIC PET112-RELATED"/>
    <property type="match status" value="1"/>
</dbReference>
<dbReference type="AlphaFoldDB" id="A0A9P6VU17"/>
<feature type="compositionally biased region" description="Basic residues" evidence="8">
    <location>
        <begin position="142"/>
        <end position="154"/>
    </location>
</feature>
<dbReference type="NCBIfam" id="NF004012">
    <property type="entry name" value="PRK05477.1-2"/>
    <property type="match status" value="1"/>
</dbReference>
<dbReference type="OrthoDB" id="1722066at2759"/>
<dbReference type="SMART" id="SM00845">
    <property type="entry name" value="GatB_Yqey"/>
    <property type="match status" value="1"/>
</dbReference>
<accession>A0A9P6VU17</accession>
<evidence type="ECO:0000259" key="9">
    <source>
        <dbReference type="SMART" id="SM00845"/>
    </source>
</evidence>
<evidence type="ECO:0000256" key="1">
    <source>
        <dbReference type="ARBA" id="ARBA00005306"/>
    </source>
</evidence>
<dbReference type="GO" id="GO:0032543">
    <property type="term" value="P:mitochondrial translation"/>
    <property type="evidence" value="ECO:0007669"/>
    <property type="project" value="UniProtKB-UniRule"/>
</dbReference>
<protein>
    <recommendedName>
        <fullName evidence="7">Glutamyl-tRNA(Gln) amidotransferase subunit B, mitochondrial</fullName>
        <shortName evidence="7">Glu-AdT subunit B</shortName>
        <ecNumber evidence="7">6.3.5.-</ecNumber>
    </recommendedName>
</protein>
<dbReference type="GO" id="GO:0005524">
    <property type="term" value="F:ATP binding"/>
    <property type="evidence" value="ECO:0007669"/>
    <property type="project" value="UniProtKB-KW"/>
</dbReference>
<dbReference type="Pfam" id="PF02637">
    <property type="entry name" value="GatB_Yqey"/>
    <property type="match status" value="2"/>
</dbReference>
<keyword evidence="2 7" id="KW-0436">Ligase</keyword>
<organism evidence="10 11">
    <name type="scientific">Rhodotorula mucilaginosa</name>
    <name type="common">Yeast</name>
    <name type="synonym">Rhodotorula rubra</name>
    <dbReference type="NCBI Taxonomy" id="5537"/>
    <lineage>
        <taxon>Eukaryota</taxon>
        <taxon>Fungi</taxon>
        <taxon>Dikarya</taxon>
        <taxon>Basidiomycota</taxon>
        <taxon>Pucciniomycotina</taxon>
        <taxon>Microbotryomycetes</taxon>
        <taxon>Sporidiobolales</taxon>
        <taxon>Sporidiobolaceae</taxon>
        <taxon>Rhodotorula</taxon>
    </lineage>
</organism>
<comment type="caution">
    <text evidence="10">The sequence shown here is derived from an EMBL/GenBank/DDBJ whole genome shotgun (WGS) entry which is preliminary data.</text>
</comment>
<dbReference type="InterPro" id="IPR004413">
    <property type="entry name" value="GatB"/>
</dbReference>
<dbReference type="InterPro" id="IPR014746">
    <property type="entry name" value="Gln_synth/guanido_kin_cat_dom"/>
</dbReference>